<dbReference type="InterPro" id="IPR025277">
    <property type="entry name" value="Apiosidase-like_cat_dom"/>
</dbReference>
<dbReference type="AlphaFoldDB" id="A0A2S9JFM5"/>
<dbReference type="EMBL" id="PVBT01000005">
    <property type="protein sequence ID" value="PRD51743.1"/>
    <property type="molecule type" value="Genomic_DNA"/>
</dbReference>
<accession>A0A2S9JFM5</accession>
<dbReference type="Pfam" id="PF12904">
    <property type="entry name" value="Collagen_bind_2"/>
    <property type="match status" value="1"/>
</dbReference>
<feature type="domain" description="Apiosidase-like catalytic" evidence="2">
    <location>
        <begin position="38"/>
        <end position="341"/>
    </location>
</feature>
<organism evidence="3 4">
    <name type="scientific">Phyllobacterium myrsinacearum</name>
    <dbReference type="NCBI Taxonomy" id="28101"/>
    <lineage>
        <taxon>Bacteria</taxon>
        <taxon>Pseudomonadati</taxon>
        <taxon>Pseudomonadota</taxon>
        <taxon>Alphaproteobacteria</taxon>
        <taxon>Hyphomicrobiales</taxon>
        <taxon>Phyllobacteriaceae</taxon>
        <taxon>Phyllobacterium</taxon>
    </lineage>
</organism>
<dbReference type="PANTHER" id="PTHR37836:SF2">
    <property type="entry name" value="DUF4038 DOMAIN-CONTAINING PROTEIN"/>
    <property type="match status" value="1"/>
</dbReference>
<evidence type="ECO:0000313" key="4">
    <source>
        <dbReference type="Proteomes" id="UP000238563"/>
    </source>
</evidence>
<evidence type="ECO:0000259" key="1">
    <source>
        <dbReference type="Pfam" id="PF12904"/>
    </source>
</evidence>
<protein>
    <recommendedName>
        <fullName evidence="5">DUF4038 domain-containing protein</fullName>
    </recommendedName>
</protein>
<dbReference type="InterPro" id="IPR017853">
    <property type="entry name" value="GH"/>
</dbReference>
<gene>
    <name evidence="3" type="ORF">C5750_18025</name>
</gene>
<dbReference type="Gene3D" id="3.20.20.80">
    <property type="entry name" value="Glycosidases"/>
    <property type="match status" value="1"/>
</dbReference>
<evidence type="ECO:0008006" key="5">
    <source>
        <dbReference type="Google" id="ProtNLM"/>
    </source>
</evidence>
<sequence length="444" mass="48962">MLDAFPRLVLQWALLLLLGLCTPAEAGKTAFPLQVSVNQRHLEDAAGRPFLIVADTAWSLIGDLSREEADHYLEDRRKRGFNTILVSLIEHRFSRNAPGNFYRRKPFAAGGFAAPNDAYFDDAEWILRRAQDRGFLVLLVPAYLGVNGGDQGWYGEMRNGGVAAMNAYGTYIGKRFSKFNNIIWVQGGDYDPPDMNLVDALAGSIARANPSALQTVHGGRDARTDLVWQASWKRLDTFYTYGNVAQAALVQYRVSPARPFFLIEGLYEGENGATEETVRATAYSALLSGAGGQVFGNNPVWHFSGPGVHEETGTWQKALASRGAQSMTYLTQFFETIPWWELEPDQGKLLTPQRQPASSIAMGARSPGERLVVVYLSGADSVALQVKADWPSTRDIRWFDPSSGQYMAATEPTAGVAGALEYHVPAARNASGYRDWLLIAKQRD</sequence>
<reference evidence="3 4" key="1">
    <citation type="submission" date="2018-02" db="EMBL/GenBank/DDBJ databases">
        <title>The draft genome of Phyllobacterium myrsinacearum DSM5892.</title>
        <authorList>
            <person name="Li L."/>
            <person name="Liu L."/>
            <person name="Zhang X."/>
            <person name="Wang T."/>
        </authorList>
    </citation>
    <scope>NUCLEOTIDE SEQUENCE [LARGE SCALE GENOMIC DNA]</scope>
    <source>
        <strain evidence="3 4">DSM 5892</strain>
    </source>
</reference>
<dbReference type="Proteomes" id="UP000238563">
    <property type="component" value="Unassembled WGS sequence"/>
</dbReference>
<dbReference type="PANTHER" id="PTHR37836">
    <property type="entry name" value="LMO1036 PROTEIN"/>
    <property type="match status" value="1"/>
</dbReference>
<dbReference type="InterPro" id="IPR024749">
    <property type="entry name" value="Collagen-bd_put"/>
</dbReference>
<keyword evidence="4" id="KW-1185">Reference proteome</keyword>
<dbReference type="OrthoDB" id="8108447at2"/>
<dbReference type="RefSeq" id="WP_105735301.1">
    <property type="nucleotide sequence ID" value="NZ_PVBT01000005.1"/>
</dbReference>
<proteinExistence type="predicted"/>
<name>A0A2S9JFM5_9HYPH</name>
<comment type="caution">
    <text evidence="3">The sequence shown here is derived from an EMBL/GenBank/DDBJ whole genome shotgun (WGS) entry which is preliminary data.</text>
</comment>
<evidence type="ECO:0000259" key="2">
    <source>
        <dbReference type="Pfam" id="PF13204"/>
    </source>
</evidence>
<dbReference type="Pfam" id="PF13204">
    <property type="entry name" value="Apiosidase"/>
    <property type="match status" value="1"/>
</dbReference>
<feature type="domain" description="Putative collagen-binding" evidence="1">
    <location>
        <begin position="344"/>
        <end position="440"/>
    </location>
</feature>
<evidence type="ECO:0000313" key="3">
    <source>
        <dbReference type="EMBL" id="PRD51743.1"/>
    </source>
</evidence>
<dbReference type="SUPFAM" id="SSF51445">
    <property type="entry name" value="(Trans)glycosidases"/>
    <property type="match status" value="1"/>
</dbReference>